<feature type="transmembrane region" description="Helical" evidence="1">
    <location>
        <begin position="147"/>
        <end position="170"/>
    </location>
</feature>
<evidence type="ECO:0000313" key="2">
    <source>
        <dbReference type="EMBL" id="KAF5329757.1"/>
    </source>
</evidence>
<name>A0A8H5FAR2_9AGAR</name>
<keyword evidence="1" id="KW-0812">Transmembrane</keyword>
<accession>A0A8H5FAR2</accession>
<dbReference type="Proteomes" id="UP000567179">
    <property type="component" value="Unassembled WGS sequence"/>
</dbReference>
<reference evidence="2 3" key="1">
    <citation type="journal article" date="2020" name="ISME J.">
        <title>Uncovering the hidden diversity of litter-decomposition mechanisms in mushroom-forming fungi.</title>
        <authorList>
            <person name="Floudas D."/>
            <person name="Bentzer J."/>
            <person name="Ahren D."/>
            <person name="Johansson T."/>
            <person name="Persson P."/>
            <person name="Tunlid A."/>
        </authorList>
    </citation>
    <scope>NUCLEOTIDE SEQUENCE [LARGE SCALE GENOMIC DNA]</scope>
    <source>
        <strain evidence="2 3">CBS 101986</strain>
    </source>
</reference>
<dbReference type="OrthoDB" id="3046318at2759"/>
<keyword evidence="1" id="KW-0472">Membrane</keyword>
<keyword evidence="1" id="KW-1133">Transmembrane helix</keyword>
<proteinExistence type="predicted"/>
<sequence>MELPQSGIQQHAATPAGSYFLDLKTGDQARQFDYPMHNMDIIWRIFKSPVLWEPASPSVNGTLRRSSIVYVWHHSDWEIWRCRDNQNHGGAYDAVIYTVHDMLTTPYIAQLSFTAATLIISLQRPELVVLEQHRQLFCTLDYRPLSLTIPLFTLLMSLFIMKFKIDLAITTYRCWRSLRKMQKVNDIDAQFYIRVLVFGVFVSLGVIGNLISIFWTNNILADIFRGIAGTIVFLAFGTQSDVLRIWFGWVRLPVFSGKHPPVRAESILVIRPQGSNSAGKKSDVESLEDLAFAAPSVPESRIPVRSVGEQVDPWSHYVNWRLREVSGD</sequence>
<feature type="transmembrane region" description="Helical" evidence="1">
    <location>
        <begin position="227"/>
        <end position="247"/>
    </location>
</feature>
<comment type="caution">
    <text evidence="2">The sequence shown here is derived from an EMBL/GenBank/DDBJ whole genome shotgun (WGS) entry which is preliminary data.</text>
</comment>
<keyword evidence="3" id="KW-1185">Reference proteome</keyword>
<dbReference type="EMBL" id="JAACJJ010000002">
    <property type="protein sequence ID" value="KAF5329757.1"/>
    <property type="molecule type" value="Genomic_DNA"/>
</dbReference>
<evidence type="ECO:0000256" key="1">
    <source>
        <dbReference type="SAM" id="Phobius"/>
    </source>
</evidence>
<evidence type="ECO:0000313" key="3">
    <source>
        <dbReference type="Proteomes" id="UP000567179"/>
    </source>
</evidence>
<dbReference type="AlphaFoldDB" id="A0A8H5FAR2"/>
<protein>
    <submittedName>
        <fullName evidence="2">Uncharacterized protein</fullName>
    </submittedName>
</protein>
<gene>
    <name evidence="2" type="ORF">D9619_009115</name>
</gene>
<feature type="transmembrane region" description="Helical" evidence="1">
    <location>
        <begin position="191"/>
        <end position="215"/>
    </location>
</feature>
<organism evidence="2 3">
    <name type="scientific">Psilocybe cf. subviscida</name>
    <dbReference type="NCBI Taxonomy" id="2480587"/>
    <lineage>
        <taxon>Eukaryota</taxon>
        <taxon>Fungi</taxon>
        <taxon>Dikarya</taxon>
        <taxon>Basidiomycota</taxon>
        <taxon>Agaricomycotina</taxon>
        <taxon>Agaricomycetes</taxon>
        <taxon>Agaricomycetidae</taxon>
        <taxon>Agaricales</taxon>
        <taxon>Agaricineae</taxon>
        <taxon>Strophariaceae</taxon>
        <taxon>Psilocybe</taxon>
    </lineage>
</organism>